<dbReference type="Gene3D" id="3.90.550.10">
    <property type="entry name" value="Spore Coat Polysaccharide Biosynthesis Protein SpsA, Chain A"/>
    <property type="match status" value="1"/>
</dbReference>
<accession>A0ABS4SWR3</accession>
<dbReference type="InterPro" id="IPR029044">
    <property type="entry name" value="Nucleotide-diphossugar_trans"/>
</dbReference>
<dbReference type="PANTHER" id="PTHR43179:SF12">
    <property type="entry name" value="GALACTOFURANOSYLTRANSFERASE GLFT2"/>
    <property type="match status" value="1"/>
</dbReference>
<dbReference type="SUPFAM" id="SSF53448">
    <property type="entry name" value="Nucleotide-diphospho-sugar transferases"/>
    <property type="match status" value="1"/>
</dbReference>
<dbReference type="EMBL" id="JAGINP010000032">
    <property type="protein sequence ID" value="MBP2296513.1"/>
    <property type="molecule type" value="Genomic_DNA"/>
</dbReference>
<evidence type="ECO:0000256" key="3">
    <source>
        <dbReference type="ARBA" id="ARBA00022679"/>
    </source>
</evidence>
<keyword evidence="2" id="KW-0328">Glycosyltransferase</keyword>
<evidence type="ECO:0000313" key="6">
    <source>
        <dbReference type="Proteomes" id="UP000781958"/>
    </source>
</evidence>
<gene>
    <name evidence="5" type="ORF">J2851_006331</name>
</gene>
<evidence type="ECO:0000256" key="2">
    <source>
        <dbReference type="ARBA" id="ARBA00022676"/>
    </source>
</evidence>
<evidence type="ECO:0000313" key="5">
    <source>
        <dbReference type="EMBL" id="MBP2296513.1"/>
    </source>
</evidence>
<organism evidence="5 6">
    <name type="scientific">Azospirillum rugosum</name>
    <dbReference type="NCBI Taxonomy" id="416170"/>
    <lineage>
        <taxon>Bacteria</taxon>
        <taxon>Pseudomonadati</taxon>
        <taxon>Pseudomonadota</taxon>
        <taxon>Alphaproteobacteria</taxon>
        <taxon>Rhodospirillales</taxon>
        <taxon>Azospirillaceae</taxon>
        <taxon>Azospirillum</taxon>
    </lineage>
</organism>
<dbReference type="RefSeq" id="WP_209771777.1">
    <property type="nucleotide sequence ID" value="NZ_JAGINP010000032.1"/>
</dbReference>
<protein>
    <submittedName>
        <fullName evidence="5">GT2 family glycosyltransferase</fullName>
    </submittedName>
</protein>
<name>A0ABS4SWR3_9PROT</name>
<evidence type="ECO:0000259" key="4">
    <source>
        <dbReference type="Pfam" id="PF00535"/>
    </source>
</evidence>
<sequence length="263" mass="28945">MSKSALVCVTHNNCDTLIRCLESVFNNTSAPYHLFLIDNASSDPTPGLYTQLPSTATVVRNTANRWWAGGINQGIRLAGDDFDHVFFLNDDIEVPKRWLERLTNLLDSNPGIGAIGPLNSNPNDWQCYDRVRTEQDIGSLLPAAPEIDRRDLAAMDALVAGQNDPPGVTIQGMLAFFCTGLRREAVAKVGLLDEAFIMGGDDDDYCRRLTRAGFDLALALNTYVLHHGSVSINRMDDGVRAEFKRRNLARLAEKYAETSEAGA</sequence>
<evidence type="ECO:0000256" key="1">
    <source>
        <dbReference type="ARBA" id="ARBA00006739"/>
    </source>
</evidence>
<feature type="domain" description="Glycosyltransferase 2-like" evidence="4">
    <location>
        <begin position="7"/>
        <end position="129"/>
    </location>
</feature>
<comment type="similarity">
    <text evidence="1">Belongs to the glycosyltransferase 2 family.</text>
</comment>
<dbReference type="CDD" id="cd04186">
    <property type="entry name" value="GT_2_like_c"/>
    <property type="match status" value="1"/>
</dbReference>
<dbReference type="Pfam" id="PF00535">
    <property type="entry name" value="Glycos_transf_2"/>
    <property type="match status" value="1"/>
</dbReference>
<keyword evidence="3" id="KW-0808">Transferase</keyword>
<dbReference type="PANTHER" id="PTHR43179">
    <property type="entry name" value="RHAMNOSYLTRANSFERASE WBBL"/>
    <property type="match status" value="1"/>
</dbReference>
<comment type="caution">
    <text evidence="5">The sequence shown here is derived from an EMBL/GenBank/DDBJ whole genome shotgun (WGS) entry which is preliminary data.</text>
</comment>
<dbReference type="InterPro" id="IPR001173">
    <property type="entry name" value="Glyco_trans_2-like"/>
</dbReference>
<proteinExistence type="inferred from homology"/>
<dbReference type="Proteomes" id="UP000781958">
    <property type="component" value="Unassembled WGS sequence"/>
</dbReference>
<keyword evidence="6" id="KW-1185">Reference proteome</keyword>
<reference evidence="5 6" key="1">
    <citation type="submission" date="2021-03" db="EMBL/GenBank/DDBJ databases">
        <title>Genomic Encyclopedia of Type Strains, Phase III (KMG-III): the genomes of soil and plant-associated and newly described type strains.</title>
        <authorList>
            <person name="Whitman W."/>
        </authorList>
    </citation>
    <scope>NUCLEOTIDE SEQUENCE [LARGE SCALE GENOMIC DNA]</scope>
    <source>
        <strain evidence="5 6">IMMIB AFH-6</strain>
    </source>
</reference>